<dbReference type="EMBL" id="PDNW01000019">
    <property type="protein sequence ID" value="PLC48530.1"/>
    <property type="molecule type" value="Genomic_DNA"/>
</dbReference>
<comment type="caution">
    <text evidence="3">The sequence shown here is derived from an EMBL/GenBank/DDBJ whole genome shotgun (WGS) entry which is preliminary data.</text>
</comment>
<organism evidence="3 4">
    <name type="scientific">Pollutimonas subterranea</name>
    <dbReference type="NCBI Taxonomy" id="2045210"/>
    <lineage>
        <taxon>Bacteria</taxon>
        <taxon>Pseudomonadati</taxon>
        <taxon>Pseudomonadota</taxon>
        <taxon>Betaproteobacteria</taxon>
        <taxon>Burkholderiales</taxon>
        <taxon>Alcaligenaceae</taxon>
        <taxon>Pollutimonas</taxon>
    </lineage>
</organism>
<gene>
    <name evidence="3" type="ORF">CR159_17785</name>
</gene>
<protein>
    <submittedName>
        <fullName evidence="3">Barstar family protein 2</fullName>
    </submittedName>
</protein>
<evidence type="ECO:0000313" key="3">
    <source>
        <dbReference type="EMBL" id="PLC48530.1"/>
    </source>
</evidence>
<dbReference type="Proteomes" id="UP000234190">
    <property type="component" value="Unassembled WGS sequence"/>
</dbReference>
<evidence type="ECO:0000313" key="4">
    <source>
        <dbReference type="Proteomes" id="UP000234190"/>
    </source>
</evidence>
<dbReference type="InterPro" id="IPR000468">
    <property type="entry name" value="Barstar"/>
</dbReference>
<dbReference type="CDD" id="cd05141">
    <property type="entry name" value="Barstar_evA4336-like"/>
    <property type="match status" value="1"/>
</dbReference>
<proteinExistence type="inferred from homology"/>
<name>A0A2N4U0J2_9BURK</name>
<dbReference type="RefSeq" id="WP_102075313.1">
    <property type="nucleotide sequence ID" value="NZ_PDNW01000019.1"/>
</dbReference>
<accession>A0A2N4U0J2</accession>
<evidence type="ECO:0000259" key="2">
    <source>
        <dbReference type="Pfam" id="PF01337"/>
    </source>
</evidence>
<reference evidence="3 4" key="1">
    <citation type="submission" date="2017-10" db="EMBL/GenBank/DDBJ databases">
        <title>Two draft genome sequences of Pusillimonas sp. strains isolated from a nitrate- and radionuclide-contaminated groundwater in Russia.</title>
        <authorList>
            <person name="Grouzdev D.S."/>
            <person name="Tourova T.P."/>
            <person name="Goeva M.A."/>
            <person name="Babich T.L."/>
            <person name="Sokolova D.S."/>
            <person name="Abdullin R."/>
            <person name="Poltaraus A.B."/>
            <person name="Toshchakov S.V."/>
            <person name="Nazina T.N."/>
        </authorList>
    </citation>
    <scope>NUCLEOTIDE SEQUENCE [LARGE SCALE GENOMIC DNA]</scope>
    <source>
        <strain evidence="3 4">JR1/69-3-13</strain>
    </source>
</reference>
<dbReference type="OrthoDB" id="5295683at2"/>
<dbReference type="InterPro" id="IPR035905">
    <property type="entry name" value="Barstar-like_sf"/>
</dbReference>
<dbReference type="SUPFAM" id="SSF52038">
    <property type="entry name" value="Barstar-related"/>
    <property type="match status" value="1"/>
</dbReference>
<keyword evidence="4" id="KW-1185">Reference proteome</keyword>
<evidence type="ECO:0000256" key="1">
    <source>
        <dbReference type="ARBA" id="ARBA00006845"/>
    </source>
</evidence>
<dbReference type="AlphaFoldDB" id="A0A2N4U0J2"/>
<dbReference type="Gene3D" id="3.30.370.10">
    <property type="entry name" value="Barstar-like"/>
    <property type="match status" value="1"/>
</dbReference>
<feature type="domain" description="Barstar (barnase inhibitor)" evidence="2">
    <location>
        <begin position="38"/>
        <end position="131"/>
    </location>
</feature>
<sequence length="156" mass="16902">MNPAQSLQKKLQKGGLIDVSAVSSDEVIAAASELSMTAYVVNCDRARSRSAVLRAVVKAVDFPEYFGGNLDALYDCLCDTVLDQKVGLFLWFHNLHSGDPALADDSKAIQGVCADVADFASNNDRRFAYFIEHAGKHKDPEPGIPPEPYSGSRVPE</sequence>
<comment type="similarity">
    <text evidence="1">Belongs to the barstar family.</text>
</comment>
<dbReference type="Pfam" id="PF01337">
    <property type="entry name" value="Barstar"/>
    <property type="match status" value="1"/>
</dbReference>